<proteinExistence type="predicted"/>
<dbReference type="Proteomes" id="UP000220397">
    <property type="component" value="Unassembled WGS sequence"/>
</dbReference>
<sequence>MSQENNISSVISKNLETANILVVGGHNIWHERIKNNLPNALTLSQGENNIDSHSIRNMDIICVETTFMNHPVYNKIKKLNIDIPIVYTKVQQDVDDLLLELSKLV</sequence>
<dbReference type="AlphaFoldDB" id="A0A9X6Z546"/>
<dbReference type="RefSeq" id="WP_098368738.1">
    <property type="nucleotide sequence ID" value="NZ_JARSYC010000071.1"/>
</dbReference>
<dbReference type="EMBL" id="NTUS01000026">
    <property type="protein sequence ID" value="PFB07856.1"/>
    <property type="molecule type" value="Genomic_DNA"/>
</dbReference>
<evidence type="ECO:0000313" key="1">
    <source>
        <dbReference type="EMBL" id="PFB07856.1"/>
    </source>
</evidence>
<organism evidence="1 2">
    <name type="scientific">Bacillus thuringiensis</name>
    <dbReference type="NCBI Taxonomy" id="1428"/>
    <lineage>
        <taxon>Bacteria</taxon>
        <taxon>Bacillati</taxon>
        <taxon>Bacillota</taxon>
        <taxon>Bacilli</taxon>
        <taxon>Bacillales</taxon>
        <taxon>Bacillaceae</taxon>
        <taxon>Bacillus</taxon>
        <taxon>Bacillus cereus group</taxon>
    </lineage>
</organism>
<comment type="caution">
    <text evidence="1">The sequence shown here is derived from an EMBL/GenBank/DDBJ whole genome shotgun (WGS) entry which is preliminary data.</text>
</comment>
<name>A0A9X6Z546_BACTU</name>
<gene>
    <name evidence="1" type="ORF">CN398_08945</name>
</gene>
<evidence type="ECO:0000313" key="2">
    <source>
        <dbReference type="Proteomes" id="UP000220397"/>
    </source>
</evidence>
<accession>A0A9X6Z546</accession>
<reference evidence="1 2" key="1">
    <citation type="submission" date="2017-09" db="EMBL/GenBank/DDBJ databases">
        <title>Large-scale bioinformatics analysis of Bacillus genomes uncovers conserved roles of natural products in bacterial physiology.</title>
        <authorList>
            <consortium name="Agbiome Team Llc"/>
            <person name="Bleich R.M."/>
            <person name="Kirk G.J."/>
            <person name="Santa Maria K.C."/>
            <person name="Allen S.E."/>
            <person name="Farag S."/>
            <person name="Shank E.A."/>
            <person name="Bowers A."/>
        </authorList>
    </citation>
    <scope>NUCLEOTIDE SEQUENCE [LARGE SCALE GENOMIC DNA]</scope>
    <source>
        <strain evidence="1 2">AFS015413</strain>
    </source>
</reference>
<protein>
    <submittedName>
        <fullName evidence="1">Uncharacterized protein</fullName>
    </submittedName>
</protein>